<organism evidence="1 2">
    <name type="scientific">Scophthalmus maximus</name>
    <name type="common">Turbot</name>
    <name type="synonym">Psetta maxima</name>
    <dbReference type="NCBI Taxonomy" id="52904"/>
    <lineage>
        <taxon>Eukaryota</taxon>
        <taxon>Metazoa</taxon>
        <taxon>Chordata</taxon>
        <taxon>Craniata</taxon>
        <taxon>Vertebrata</taxon>
        <taxon>Euteleostomi</taxon>
        <taxon>Actinopterygii</taxon>
        <taxon>Neopterygii</taxon>
        <taxon>Teleostei</taxon>
        <taxon>Neoteleostei</taxon>
        <taxon>Acanthomorphata</taxon>
        <taxon>Carangaria</taxon>
        <taxon>Pleuronectiformes</taxon>
        <taxon>Pleuronectoidei</taxon>
        <taxon>Scophthalmidae</taxon>
        <taxon>Scophthalmus</taxon>
    </lineage>
</organism>
<evidence type="ECO:0000313" key="2">
    <source>
        <dbReference type="Proteomes" id="UP000438429"/>
    </source>
</evidence>
<comment type="caution">
    <text evidence="1">The sequence shown here is derived from an EMBL/GenBank/DDBJ whole genome shotgun (WGS) entry which is preliminary data.</text>
</comment>
<protein>
    <submittedName>
        <fullName evidence="1">Uncharacterized protein</fullName>
    </submittedName>
</protein>
<gene>
    <name evidence="1" type="ORF">F2P81_019069</name>
</gene>
<proteinExistence type="predicted"/>
<reference evidence="1 2" key="1">
    <citation type="submission" date="2019-06" db="EMBL/GenBank/DDBJ databases">
        <title>Draft genomes of female and male turbot (Scophthalmus maximus).</title>
        <authorList>
            <person name="Xu H."/>
            <person name="Xu X.-W."/>
            <person name="Shao C."/>
            <person name="Chen S."/>
        </authorList>
    </citation>
    <scope>NUCLEOTIDE SEQUENCE [LARGE SCALE GENOMIC DNA]</scope>
    <source>
        <strain evidence="1">Ysfricsl-2016a</strain>
        <tissue evidence="1">Blood</tissue>
    </source>
</reference>
<dbReference type="Proteomes" id="UP000438429">
    <property type="component" value="Unassembled WGS sequence"/>
</dbReference>
<accession>A0A6A4SGB2</accession>
<dbReference type="AlphaFoldDB" id="A0A6A4SGB2"/>
<evidence type="ECO:0000313" key="1">
    <source>
        <dbReference type="EMBL" id="KAF0029964.1"/>
    </source>
</evidence>
<name>A0A6A4SGB2_SCOMX</name>
<sequence length="88" mass="9821">MTAHTTNSTEITAAKSRSNAAYVFTPKANRYLSEFTDLDTSQELHRLKLAGDTSQIKAGHTGDNSSRIQVICRLEFPGRHLFLLLRSI</sequence>
<dbReference type="EMBL" id="VEVO01000016">
    <property type="protein sequence ID" value="KAF0029964.1"/>
    <property type="molecule type" value="Genomic_DNA"/>
</dbReference>